<evidence type="ECO:0000259" key="2">
    <source>
        <dbReference type="Pfam" id="PF18862"/>
    </source>
</evidence>
<protein>
    <submittedName>
        <fullName evidence="3">Uncharacterized protein</fullName>
    </submittedName>
</protein>
<evidence type="ECO:0000259" key="1">
    <source>
        <dbReference type="Pfam" id="PF18739"/>
    </source>
</evidence>
<dbReference type="Pfam" id="PF18862">
    <property type="entry name" value="ApeA_NTD1"/>
    <property type="match status" value="1"/>
</dbReference>
<dbReference type="EMBL" id="CP059404">
    <property type="protein sequence ID" value="QNE89163.1"/>
    <property type="molecule type" value="Genomic_DNA"/>
</dbReference>
<accession>A0A7G7CNJ7</accession>
<dbReference type="InterPro" id="IPR041223">
    <property type="entry name" value="ApeA_NTD"/>
</dbReference>
<sequence length="482" mass="54937">MSSFNIDTPHQWKGRWQVLGSDEWLTGTLEWVPEEGFTLDLFEGAFEDFFLRGKTESKFMPGATVDGLSPLFADNLTVFGNTTEGEVSLFGVSCLSKESNMFAEMSARYSCDNAVIGLRVSSLEEDVVRRATISVEGLHYLLGGPKTFELSREFTDDRDSPFFAALKLRKTANSGPVKLIGVDEIAAVEHNSTLRSNRWSPTGYSGVVEETCILTLHSDNCLSLIRLRHHRKALSWLISLIAKHPMRITSTNVTRDPVASTERGELVQLGLSKTGSKLDWSKRLDFAFHLEHDEFLNLYQRWLHFTETKGRLIGLLNELSLPNNNKLEMKVLLSGVLIEAFHKELFRKPDTISPDGKRKFEELYPNENIKVKGKFVFKARALDIYCRLPKKISHDLIPDVKDWLDSLTDLRNSIAHEAQVKDSDFVKAIAVFETTRLLVELLLWHILEVDEEKLVEAKKNHSTFYRARQKARKAFPHRIPNE</sequence>
<reference evidence="3 4" key="1">
    <citation type="submission" date="2020-07" db="EMBL/GenBank/DDBJ databases">
        <title>Complete genome and description of Corynebacterium incognita strain Marseille-Q3630 sp. nov.</title>
        <authorList>
            <person name="Boxberger M."/>
        </authorList>
    </citation>
    <scope>NUCLEOTIDE SEQUENCE [LARGE SCALE GENOMIC DNA]</scope>
    <source>
        <strain evidence="3 4">Marseille-Q3630</strain>
    </source>
</reference>
<dbReference type="InterPro" id="IPR041229">
    <property type="entry name" value="HEPN_Apea"/>
</dbReference>
<organism evidence="3 4">
    <name type="scientific">Corynebacterium incognita</name>
    <dbReference type="NCBI Taxonomy" id="2754725"/>
    <lineage>
        <taxon>Bacteria</taxon>
        <taxon>Bacillati</taxon>
        <taxon>Actinomycetota</taxon>
        <taxon>Actinomycetes</taxon>
        <taxon>Mycobacteriales</taxon>
        <taxon>Corynebacteriaceae</taxon>
        <taxon>Corynebacterium</taxon>
    </lineage>
</organism>
<evidence type="ECO:0000313" key="3">
    <source>
        <dbReference type="EMBL" id="QNE89163.1"/>
    </source>
</evidence>
<dbReference type="AlphaFoldDB" id="A0A7G7CNJ7"/>
<dbReference type="KEGG" id="cik:H0194_08880"/>
<dbReference type="RefSeq" id="WP_185175541.1">
    <property type="nucleotide sequence ID" value="NZ_CP059404.1"/>
</dbReference>
<name>A0A7G7CNJ7_9CORY</name>
<keyword evidence="4" id="KW-1185">Reference proteome</keyword>
<proteinExistence type="predicted"/>
<feature type="domain" description="ApeA N-terminal" evidence="2">
    <location>
        <begin position="12"/>
        <end position="302"/>
    </location>
</feature>
<dbReference type="Pfam" id="PF18739">
    <property type="entry name" value="HEPN_Apea"/>
    <property type="match status" value="1"/>
</dbReference>
<feature type="domain" description="Apea-like HEPN" evidence="1">
    <location>
        <begin position="336"/>
        <end position="452"/>
    </location>
</feature>
<gene>
    <name evidence="3" type="ORF">H0194_08880</name>
</gene>
<evidence type="ECO:0000313" key="4">
    <source>
        <dbReference type="Proteomes" id="UP000515743"/>
    </source>
</evidence>
<dbReference type="Proteomes" id="UP000515743">
    <property type="component" value="Chromosome"/>
</dbReference>